<sequence>MWEHWQREDVKVGIYYKDYKDYKNWVKRAKMGTTGDLIEELKRELDVIASHHNNWLHQVSNFHLKVSDGDPGDACQVGFIHCTLVWMSDEFKKTSVVTKFSKTRFE</sequence>
<dbReference type="Proteomes" id="UP001221898">
    <property type="component" value="Unassembled WGS sequence"/>
</dbReference>
<evidence type="ECO:0000313" key="1">
    <source>
        <dbReference type="EMBL" id="KAJ8415928.1"/>
    </source>
</evidence>
<keyword evidence="2" id="KW-1185">Reference proteome</keyword>
<protein>
    <submittedName>
        <fullName evidence="1">Uncharacterized protein</fullName>
    </submittedName>
</protein>
<evidence type="ECO:0000313" key="2">
    <source>
        <dbReference type="Proteomes" id="UP001221898"/>
    </source>
</evidence>
<proteinExistence type="predicted"/>
<comment type="caution">
    <text evidence="1">The sequence shown here is derived from an EMBL/GenBank/DDBJ whole genome shotgun (WGS) entry which is preliminary data.</text>
</comment>
<gene>
    <name evidence="1" type="ORF">AAFF_G00404850</name>
</gene>
<organism evidence="1 2">
    <name type="scientific">Aldrovandia affinis</name>
    <dbReference type="NCBI Taxonomy" id="143900"/>
    <lineage>
        <taxon>Eukaryota</taxon>
        <taxon>Metazoa</taxon>
        <taxon>Chordata</taxon>
        <taxon>Craniata</taxon>
        <taxon>Vertebrata</taxon>
        <taxon>Euteleostomi</taxon>
        <taxon>Actinopterygii</taxon>
        <taxon>Neopterygii</taxon>
        <taxon>Teleostei</taxon>
        <taxon>Notacanthiformes</taxon>
        <taxon>Halosauridae</taxon>
        <taxon>Aldrovandia</taxon>
    </lineage>
</organism>
<dbReference type="AlphaFoldDB" id="A0AAD7T814"/>
<accession>A0AAD7T814</accession>
<dbReference type="EMBL" id="JAINUG010000008">
    <property type="protein sequence ID" value="KAJ8415928.1"/>
    <property type="molecule type" value="Genomic_DNA"/>
</dbReference>
<name>A0AAD7T814_9TELE</name>
<reference evidence="1" key="1">
    <citation type="journal article" date="2023" name="Science">
        <title>Genome structures resolve the early diversification of teleost fishes.</title>
        <authorList>
            <person name="Parey E."/>
            <person name="Louis A."/>
            <person name="Montfort J."/>
            <person name="Bouchez O."/>
            <person name="Roques C."/>
            <person name="Iampietro C."/>
            <person name="Lluch J."/>
            <person name="Castinel A."/>
            <person name="Donnadieu C."/>
            <person name="Desvignes T."/>
            <person name="Floi Bucao C."/>
            <person name="Jouanno E."/>
            <person name="Wen M."/>
            <person name="Mejri S."/>
            <person name="Dirks R."/>
            <person name="Jansen H."/>
            <person name="Henkel C."/>
            <person name="Chen W.J."/>
            <person name="Zahm M."/>
            <person name="Cabau C."/>
            <person name="Klopp C."/>
            <person name="Thompson A.W."/>
            <person name="Robinson-Rechavi M."/>
            <person name="Braasch I."/>
            <person name="Lecointre G."/>
            <person name="Bobe J."/>
            <person name="Postlethwait J.H."/>
            <person name="Berthelot C."/>
            <person name="Roest Crollius H."/>
            <person name="Guiguen Y."/>
        </authorList>
    </citation>
    <scope>NUCLEOTIDE SEQUENCE</scope>
    <source>
        <strain evidence="1">NC1722</strain>
    </source>
</reference>